<feature type="region of interest" description="Disordered" evidence="2">
    <location>
        <begin position="109"/>
        <end position="170"/>
    </location>
</feature>
<feature type="region of interest" description="Disordered" evidence="2">
    <location>
        <begin position="315"/>
        <end position="356"/>
    </location>
</feature>
<dbReference type="AlphaFoldDB" id="A0AAE0AEA3"/>
<evidence type="ECO:0000259" key="3">
    <source>
        <dbReference type="PROSITE" id="PS50158"/>
    </source>
</evidence>
<keyword evidence="1" id="KW-0863">Zinc-finger</keyword>
<dbReference type="PANTHER" id="PTHR31286">
    <property type="entry name" value="GLYCINE-RICH CELL WALL STRUCTURAL PROTEIN 1.8-LIKE"/>
    <property type="match status" value="1"/>
</dbReference>
<evidence type="ECO:0000313" key="4">
    <source>
        <dbReference type="EMBL" id="KAK3211953.1"/>
    </source>
</evidence>
<evidence type="ECO:0000256" key="2">
    <source>
        <dbReference type="SAM" id="MobiDB-lite"/>
    </source>
</evidence>
<keyword evidence="1" id="KW-0479">Metal-binding</keyword>
<dbReference type="InterPro" id="IPR040256">
    <property type="entry name" value="At4g02000-like"/>
</dbReference>
<evidence type="ECO:0000256" key="1">
    <source>
        <dbReference type="PROSITE-ProRule" id="PRU00047"/>
    </source>
</evidence>
<protein>
    <recommendedName>
        <fullName evidence="3">CCHC-type domain-containing protein</fullName>
    </recommendedName>
</protein>
<feature type="compositionally biased region" description="Basic and acidic residues" evidence="2">
    <location>
        <begin position="144"/>
        <end position="159"/>
    </location>
</feature>
<name>A0AAE0AEA3_9ROSI</name>
<dbReference type="Proteomes" id="UP001281410">
    <property type="component" value="Unassembled WGS sequence"/>
</dbReference>
<organism evidence="4 5">
    <name type="scientific">Dipteronia sinensis</name>
    <dbReference type="NCBI Taxonomy" id="43782"/>
    <lineage>
        <taxon>Eukaryota</taxon>
        <taxon>Viridiplantae</taxon>
        <taxon>Streptophyta</taxon>
        <taxon>Embryophyta</taxon>
        <taxon>Tracheophyta</taxon>
        <taxon>Spermatophyta</taxon>
        <taxon>Magnoliopsida</taxon>
        <taxon>eudicotyledons</taxon>
        <taxon>Gunneridae</taxon>
        <taxon>Pentapetalae</taxon>
        <taxon>rosids</taxon>
        <taxon>malvids</taxon>
        <taxon>Sapindales</taxon>
        <taxon>Sapindaceae</taxon>
        <taxon>Hippocastanoideae</taxon>
        <taxon>Acereae</taxon>
        <taxon>Dipteronia</taxon>
    </lineage>
</organism>
<dbReference type="GO" id="GO:0003676">
    <property type="term" value="F:nucleic acid binding"/>
    <property type="evidence" value="ECO:0007669"/>
    <property type="project" value="InterPro"/>
</dbReference>
<keyword evidence="5" id="KW-1185">Reference proteome</keyword>
<reference evidence="4" key="1">
    <citation type="journal article" date="2023" name="Plant J.">
        <title>Genome sequences and population genomics provide insights into the demographic history, inbreeding, and mutation load of two 'living fossil' tree species of Dipteronia.</title>
        <authorList>
            <person name="Feng Y."/>
            <person name="Comes H.P."/>
            <person name="Chen J."/>
            <person name="Zhu S."/>
            <person name="Lu R."/>
            <person name="Zhang X."/>
            <person name="Li P."/>
            <person name="Qiu J."/>
            <person name="Olsen K.M."/>
            <person name="Qiu Y."/>
        </authorList>
    </citation>
    <scope>NUCLEOTIDE SEQUENCE</scope>
    <source>
        <strain evidence="4">NBL</strain>
    </source>
</reference>
<feature type="compositionally biased region" description="Polar residues" evidence="2">
    <location>
        <begin position="124"/>
        <end position="135"/>
    </location>
</feature>
<accession>A0AAE0AEA3</accession>
<feature type="domain" description="CCHC-type" evidence="3">
    <location>
        <begin position="72"/>
        <end position="85"/>
    </location>
</feature>
<sequence>MTEDIVIFLGKMIEEVRDLDMGPATTGTGRYVRVRVLINAKEPLRRSLRVDLLREGKIKTMLLRCERLLDYCFKCGRLGHALRECMEPGEEAVSITEAQMRLNTWLRAVSPPKRFQHKNENTDRGVQNSPMQNHGRNGVGSKGKTKDRAESDISTKGRVESQPATQRKEMRPILSSHNDVGNSEGINCATGIDSSSWKRKLGNVTEGIFLEQTTETPGTHEMTLTQVEAELIPSRADAPVAGLRFSSGLGPIARLGGAVAAGPMTTPEREVDNLKSGLDEGECKMDIGSLGVETGKTQKPLKWKRVARGIRLTQGLGENLGLGKREKSEQQMQGRQHKKKYKSNGSEEEGASHQEG</sequence>
<dbReference type="PROSITE" id="PS50158">
    <property type="entry name" value="ZF_CCHC"/>
    <property type="match status" value="1"/>
</dbReference>
<proteinExistence type="predicted"/>
<comment type="caution">
    <text evidence="4">The sequence shown here is derived from an EMBL/GenBank/DDBJ whole genome shotgun (WGS) entry which is preliminary data.</text>
</comment>
<evidence type="ECO:0000313" key="5">
    <source>
        <dbReference type="Proteomes" id="UP001281410"/>
    </source>
</evidence>
<dbReference type="PANTHER" id="PTHR31286:SF167">
    <property type="entry name" value="OS09G0268800 PROTEIN"/>
    <property type="match status" value="1"/>
</dbReference>
<keyword evidence="1" id="KW-0862">Zinc</keyword>
<dbReference type="GO" id="GO:0008270">
    <property type="term" value="F:zinc ion binding"/>
    <property type="evidence" value="ECO:0007669"/>
    <property type="project" value="UniProtKB-KW"/>
</dbReference>
<dbReference type="EMBL" id="JANJYJ010000005">
    <property type="protein sequence ID" value="KAK3211953.1"/>
    <property type="molecule type" value="Genomic_DNA"/>
</dbReference>
<gene>
    <name evidence="4" type="ORF">Dsin_016659</name>
</gene>
<dbReference type="InterPro" id="IPR001878">
    <property type="entry name" value="Znf_CCHC"/>
</dbReference>